<keyword evidence="4" id="KW-1000">Mitochondrion outer membrane</keyword>
<proteinExistence type="inferred from homology"/>
<evidence type="ECO:0000256" key="4">
    <source>
        <dbReference type="ARBA" id="ARBA00022787"/>
    </source>
</evidence>
<reference evidence="15 16" key="1">
    <citation type="submission" date="2017-03" db="EMBL/GenBank/DDBJ databases">
        <title>Genome of the blue death feigning beetle - Asbolus verrucosus.</title>
        <authorList>
            <person name="Rider S.D."/>
        </authorList>
    </citation>
    <scope>NUCLEOTIDE SEQUENCE [LARGE SCALE GENOMIC DNA]</scope>
    <source>
        <strain evidence="15">Butters</strain>
        <tissue evidence="15">Head and leg muscle</tissue>
    </source>
</reference>
<dbReference type="GO" id="GO:0005741">
    <property type="term" value="C:mitochondrial outer membrane"/>
    <property type="evidence" value="ECO:0007669"/>
    <property type="project" value="UniProtKB-SubCell"/>
</dbReference>
<evidence type="ECO:0000256" key="13">
    <source>
        <dbReference type="ARBA" id="ARBA00047761"/>
    </source>
</evidence>
<comment type="subunit">
    <text evidence="9">Interacts with Pk92B/ASK1.</text>
</comment>
<name>A0A482W617_ASBVE</name>
<dbReference type="EC" id="3.1.3.16" evidence="3"/>
<evidence type="ECO:0000256" key="5">
    <source>
        <dbReference type="ARBA" id="ARBA00022801"/>
    </source>
</evidence>
<dbReference type="PANTHER" id="PTHR20935:SF0">
    <property type="entry name" value="SERINE_THREONINE-PROTEIN PHOSPHATASE PGAM5, MITOCHONDRIAL"/>
    <property type="match status" value="1"/>
</dbReference>
<dbReference type="STRING" id="1661398.A0A482W617"/>
<comment type="catalytic activity">
    <reaction evidence="14">
        <text>O-phospho-L-threonyl-[protein] + H2O = L-threonyl-[protein] + phosphate</text>
        <dbReference type="Rhea" id="RHEA:47004"/>
        <dbReference type="Rhea" id="RHEA-COMP:11060"/>
        <dbReference type="Rhea" id="RHEA-COMP:11605"/>
        <dbReference type="ChEBI" id="CHEBI:15377"/>
        <dbReference type="ChEBI" id="CHEBI:30013"/>
        <dbReference type="ChEBI" id="CHEBI:43474"/>
        <dbReference type="ChEBI" id="CHEBI:61977"/>
        <dbReference type="EC" id="3.1.3.16"/>
    </reaction>
</comment>
<evidence type="ECO:0000256" key="7">
    <source>
        <dbReference type="ARBA" id="ARBA00023136"/>
    </source>
</evidence>
<evidence type="ECO:0000256" key="14">
    <source>
        <dbReference type="ARBA" id="ARBA00048336"/>
    </source>
</evidence>
<accession>A0A482W617</accession>
<dbReference type="InterPro" id="IPR013078">
    <property type="entry name" value="His_Pase_superF_clade-1"/>
</dbReference>
<evidence type="ECO:0000256" key="12">
    <source>
        <dbReference type="ARBA" id="ARBA00042520"/>
    </source>
</evidence>
<dbReference type="InterPro" id="IPR051021">
    <property type="entry name" value="Mito_Ser/Thr_phosphatase"/>
</dbReference>
<comment type="subcellular location">
    <subcellularLocation>
        <location evidence="1">Mitochondrion outer membrane</location>
    </subcellularLocation>
</comment>
<evidence type="ECO:0000256" key="2">
    <source>
        <dbReference type="ARBA" id="ARBA00006717"/>
    </source>
</evidence>
<dbReference type="Gene3D" id="3.40.50.1240">
    <property type="entry name" value="Phosphoglycerate mutase-like"/>
    <property type="match status" value="1"/>
</dbReference>
<evidence type="ECO:0000256" key="6">
    <source>
        <dbReference type="ARBA" id="ARBA00023128"/>
    </source>
</evidence>
<evidence type="ECO:0000313" key="15">
    <source>
        <dbReference type="EMBL" id="RZC40580.1"/>
    </source>
</evidence>
<evidence type="ECO:0000256" key="8">
    <source>
        <dbReference type="ARBA" id="ARBA00037234"/>
    </source>
</evidence>
<keyword evidence="5" id="KW-0378">Hydrolase</keyword>
<dbReference type="GO" id="GO:0004722">
    <property type="term" value="F:protein serine/threonine phosphatase activity"/>
    <property type="evidence" value="ECO:0007669"/>
    <property type="project" value="UniProtKB-EC"/>
</dbReference>
<comment type="caution">
    <text evidence="15">The sequence shown here is derived from an EMBL/GenBank/DDBJ whole genome shotgun (WGS) entry which is preliminary data.</text>
</comment>
<evidence type="ECO:0000256" key="10">
    <source>
        <dbReference type="ARBA" id="ARBA00039765"/>
    </source>
</evidence>
<dbReference type="Pfam" id="PF00300">
    <property type="entry name" value="His_Phos_1"/>
    <property type="match status" value="2"/>
</dbReference>
<dbReference type="Proteomes" id="UP000292052">
    <property type="component" value="Unassembled WGS sequence"/>
</dbReference>
<dbReference type="AlphaFoldDB" id="A0A482W617"/>
<evidence type="ECO:0000256" key="3">
    <source>
        <dbReference type="ARBA" id="ARBA00013081"/>
    </source>
</evidence>
<gene>
    <name evidence="15" type="ORF">BDFB_012420</name>
</gene>
<evidence type="ECO:0000256" key="1">
    <source>
        <dbReference type="ARBA" id="ARBA00004294"/>
    </source>
</evidence>
<dbReference type="CDD" id="cd07067">
    <property type="entry name" value="HP_PGM_like"/>
    <property type="match status" value="1"/>
</dbReference>
<comment type="function">
    <text evidence="8">Displays phosphatase activity for serine/threonine residues, and dephosphorylates and activates Pk92B kinase. Has apparently no phosphoglycerate mutase activity.</text>
</comment>
<evidence type="ECO:0000313" key="16">
    <source>
        <dbReference type="Proteomes" id="UP000292052"/>
    </source>
</evidence>
<keyword evidence="7" id="KW-0472">Membrane</keyword>
<dbReference type="PANTHER" id="PTHR20935">
    <property type="entry name" value="PHOSPHOGLYCERATE MUTASE-RELATED"/>
    <property type="match status" value="1"/>
</dbReference>
<organism evidence="15 16">
    <name type="scientific">Asbolus verrucosus</name>
    <name type="common">Desert ironclad beetle</name>
    <dbReference type="NCBI Taxonomy" id="1661398"/>
    <lineage>
        <taxon>Eukaryota</taxon>
        <taxon>Metazoa</taxon>
        <taxon>Ecdysozoa</taxon>
        <taxon>Arthropoda</taxon>
        <taxon>Hexapoda</taxon>
        <taxon>Insecta</taxon>
        <taxon>Pterygota</taxon>
        <taxon>Neoptera</taxon>
        <taxon>Endopterygota</taxon>
        <taxon>Coleoptera</taxon>
        <taxon>Polyphaga</taxon>
        <taxon>Cucujiformia</taxon>
        <taxon>Tenebrionidae</taxon>
        <taxon>Pimeliinae</taxon>
        <taxon>Asbolus</taxon>
    </lineage>
</organism>
<protein>
    <recommendedName>
        <fullName evidence="10">Serine/threonine-protein phosphatase PGAM5, mitochondrial</fullName>
        <ecNumber evidence="3">3.1.3.16</ecNumber>
    </recommendedName>
    <alternativeName>
        <fullName evidence="12">Phosphoglycerate mutase family member 5 homolog</fullName>
    </alternativeName>
    <alternativeName>
        <fullName evidence="11">Serine/threonine-protein phosphatase Pgam5, mitochondrial</fullName>
    </alternativeName>
</protein>
<comment type="catalytic activity">
    <reaction evidence="13">
        <text>O-phospho-L-seryl-[protein] + H2O = L-seryl-[protein] + phosphate</text>
        <dbReference type="Rhea" id="RHEA:20629"/>
        <dbReference type="Rhea" id="RHEA-COMP:9863"/>
        <dbReference type="Rhea" id="RHEA-COMP:11604"/>
        <dbReference type="ChEBI" id="CHEBI:15377"/>
        <dbReference type="ChEBI" id="CHEBI:29999"/>
        <dbReference type="ChEBI" id="CHEBI:43474"/>
        <dbReference type="ChEBI" id="CHEBI:83421"/>
        <dbReference type="EC" id="3.1.3.16"/>
    </reaction>
</comment>
<dbReference type="SMART" id="SM00855">
    <property type="entry name" value="PGAM"/>
    <property type="match status" value="1"/>
</dbReference>
<dbReference type="GO" id="GO:0090141">
    <property type="term" value="P:positive regulation of mitochondrial fission"/>
    <property type="evidence" value="ECO:0007669"/>
    <property type="project" value="TreeGrafter"/>
</dbReference>
<dbReference type="EMBL" id="QDEB01025034">
    <property type="protein sequence ID" value="RZC40580.1"/>
    <property type="molecule type" value="Genomic_DNA"/>
</dbReference>
<dbReference type="OrthoDB" id="2118094at2759"/>
<evidence type="ECO:0000256" key="11">
    <source>
        <dbReference type="ARBA" id="ARBA00040722"/>
    </source>
</evidence>
<comment type="similarity">
    <text evidence="2">Belongs to the phosphoglycerate mutase family. BPG-dependent PGAM subfamily.</text>
</comment>
<dbReference type="FunFam" id="3.40.50.1240:FF:000009">
    <property type="entry name" value="serine/threonine-protein phosphatase PGAM5, mitochondrial isoform X1"/>
    <property type="match status" value="1"/>
</dbReference>
<keyword evidence="6" id="KW-0496">Mitochondrion</keyword>
<sequence>MKPLTKFHKILLGVGAASGVVTYYCLNNNSNKKVYASWTTSYEPSKHAKWNENWDHRSPKHCVKPRYAKDEKEQNKINKEIELNKAKSVRHIILIRHGQYNVNGQSDEQRTLTKLGKIQAGYTGKRLKELGFPYSNLIKSTMSRAQETGTIISNSLPDVPVLNCDLLREGAPIPPEPPVGSWKQEMHKFYTDGARIEAAFRKYFHRASPQQLEDSYTVLVCHANVIRYFVCRALQFPGEAWLRMSLNHGSITWISITPSGRVVLRCLGDSGHMPPDVITSR</sequence>
<keyword evidence="16" id="KW-1185">Reference proteome</keyword>
<evidence type="ECO:0000256" key="9">
    <source>
        <dbReference type="ARBA" id="ARBA00038605"/>
    </source>
</evidence>
<dbReference type="InterPro" id="IPR029033">
    <property type="entry name" value="His_PPase_superfam"/>
</dbReference>
<dbReference type="SUPFAM" id="SSF53254">
    <property type="entry name" value="Phosphoglycerate mutase-like"/>
    <property type="match status" value="1"/>
</dbReference>